<dbReference type="FunFam" id="3.30.1010.10:FF:000006">
    <property type="entry name" value="Serine/threonine-protein kinase TOR"/>
    <property type="match status" value="1"/>
</dbReference>
<keyword evidence="5" id="KW-0547">Nucleotide-binding</keyword>
<evidence type="ECO:0000259" key="12">
    <source>
        <dbReference type="PROSITE" id="PS51190"/>
    </source>
</evidence>
<dbReference type="InterPro" id="IPR050517">
    <property type="entry name" value="DDR_Repair_Kinase"/>
</dbReference>
<dbReference type="SMART" id="SM01343">
    <property type="entry name" value="FATC"/>
    <property type="match status" value="1"/>
</dbReference>
<dbReference type="InterPro" id="IPR018936">
    <property type="entry name" value="PI3/4_kinase_CS"/>
</dbReference>
<dbReference type="CDD" id="cd05169">
    <property type="entry name" value="PIKKc_TOR"/>
    <property type="match status" value="1"/>
</dbReference>
<dbReference type="InterPro" id="IPR036738">
    <property type="entry name" value="FRB_sf"/>
</dbReference>
<dbReference type="SUPFAM" id="SSF47212">
    <property type="entry name" value="FKBP12-rapamycin-binding domain of FKBP-rapamycin-associated protein (FRAP)"/>
    <property type="match status" value="1"/>
</dbReference>
<dbReference type="GO" id="GO:0004674">
    <property type="term" value="F:protein serine/threonine kinase activity"/>
    <property type="evidence" value="ECO:0007669"/>
    <property type="project" value="UniProtKB-EC"/>
</dbReference>
<dbReference type="PROSITE" id="PS50290">
    <property type="entry name" value="PI3_4_KINASE_3"/>
    <property type="match status" value="1"/>
</dbReference>
<dbReference type="Pfam" id="PF08771">
    <property type="entry name" value="FRB_dom"/>
    <property type="match status" value="1"/>
</dbReference>
<dbReference type="InterPro" id="IPR011009">
    <property type="entry name" value="Kinase-like_dom_sf"/>
</dbReference>
<comment type="caution">
    <text evidence="13">The sequence shown here is derived from an EMBL/GenBank/DDBJ whole genome shotgun (WGS) entry which is preliminary data.</text>
</comment>
<dbReference type="SUPFAM" id="SSF56112">
    <property type="entry name" value="Protein kinase-like (PK-like)"/>
    <property type="match status" value="1"/>
</dbReference>
<proteinExistence type="inferred from homology"/>
<evidence type="ECO:0000256" key="1">
    <source>
        <dbReference type="ARBA" id="ARBA00011031"/>
    </source>
</evidence>
<dbReference type="Gene3D" id="3.30.1010.10">
    <property type="entry name" value="Phosphatidylinositol 3-kinase Catalytic Subunit, Chain A, domain 4"/>
    <property type="match status" value="1"/>
</dbReference>
<name>A0A0V0QWS9_PSEPJ</name>
<dbReference type="Pfam" id="PF00454">
    <property type="entry name" value="PI3_PI4_kinase"/>
    <property type="match status" value="1"/>
</dbReference>
<gene>
    <name evidence="13" type="ORF">PPERSA_05077</name>
</gene>
<dbReference type="GO" id="GO:0031929">
    <property type="term" value="P:TOR signaling"/>
    <property type="evidence" value="ECO:0007669"/>
    <property type="project" value="TreeGrafter"/>
</dbReference>
<evidence type="ECO:0000313" key="13">
    <source>
        <dbReference type="EMBL" id="KRX06464.1"/>
    </source>
</evidence>
<evidence type="ECO:0000259" key="10">
    <source>
        <dbReference type="PROSITE" id="PS50290"/>
    </source>
</evidence>
<dbReference type="InParanoid" id="A0A0V0QWS9"/>
<feature type="domain" description="PI3K/PI4K catalytic" evidence="10">
    <location>
        <begin position="913"/>
        <end position="1228"/>
    </location>
</feature>
<accession>A0A0V0QWS9</accession>
<dbReference type="PROSITE" id="PS51190">
    <property type="entry name" value="FATC"/>
    <property type="match status" value="1"/>
</dbReference>
<evidence type="ECO:0000256" key="6">
    <source>
        <dbReference type="ARBA" id="ARBA00022777"/>
    </source>
</evidence>
<dbReference type="GO" id="GO:0044877">
    <property type="term" value="F:protein-containing complex binding"/>
    <property type="evidence" value="ECO:0007669"/>
    <property type="project" value="InterPro"/>
</dbReference>
<dbReference type="PANTHER" id="PTHR11139">
    <property type="entry name" value="ATAXIA TELANGIECTASIA MUTATED ATM -RELATED"/>
    <property type="match status" value="1"/>
</dbReference>
<dbReference type="InterPro" id="IPR000403">
    <property type="entry name" value="PI3/4_kinase_cat_dom"/>
</dbReference>
<dbReference type="GO" id="GO:0005737">
    <property type="term" value="C:cytoplasm"/>
    <property type="evidence" value="ECO:0007669"/>
    <property type="project" value="TreeGrafter"/>
</dbReference>
<dbReference type="InterPro" id="IPR026683">
    <property type="entry name" value="TOR_cat"/>
</dbReference>
<dbReference type="InterPro" id="IPR016024">
    <property type="entry name" value="ARM-type_fold"/>
</dbReference>
<feature type="domain" description="FATC" evidence="12">
    <location>
        <begin position="1314"/>
        <end position="1346"/>
    </location>
</feature>
<sequence length="1346" mass="157657">MKNEDDRDLIKKALTIYRNLDETGKEKDELTEFIKLSKKTQDEAYTIDQQQGQNKESHMFKKNIDAISLIKEFDTQQKTLKEDWKEWMRKSSVELLRQSSNLVLAPCYSIAEVYPELSTELYNIAFACVWGILNDQQKEFIIQQLHKVINPQTNENIPIEILQTILNLAEFMQHDKEGLQIDNSTLGDLAERCEAYAKALYYREHEFETASEKTIESLISLYTNLGQKEAASGLLTYAKKNLKIDLKMSWYERLQNWEKALDDYRIEQLKDPQNDNFIPRMRCLNALSNWENLLNQCEPYILNNAQIPEEKLGQQKEIVHLAANAAMNLGSWDKLEKCVKQLPNENTDKEFWQAAVCINQKKYFEAREYIKRSITKLDSKVSGLLLESYNRAYDNLLRLQQLFEMEEIIDLLLFKEKVKYIIQDQRGESKTNMIEEYDRRKSNLQDIWNDRLNGNPRDTDTWQKVLSVRGLLFSKAESMETWLKFARMALKQDQNQISQKIIDKLKEEINPRAINEFDYPPKLVVSNFQVQLKNGIIKEKQFNEQLTLFLLDKSKNIDNSLKAKIFLKMGKQMYQKQDELNPEYIYQVNKLYKKSFEFDEGFHKTWHQSALLNYDAVKFYENNPNTIKQVEFENFIYSSLKGFIKSIALGNQSEKRSKYMLQDSLRLLQIIFQYSHLENVAKEFNDNFETIDIRTWIEVVPQIIARIANQKLLHKLLLHISKHSPQALIYPLTVACKDKQTGRAVSAQQILDDMKTHSPNLVQQALLIAEELNRTAILMKEKWYEGIENAWKDHHSAENNSKAFINQLMELHGLMKLKPESQSEIAFHQNHGTDLAEAEAWLQKYQQTENEICLCQAFDIYYNTYTKISTKLENLTCVHLENVSPKLLATKNCEISIPGLYKPNKPIVKIACFQPKLPVLSSKQHPRRLFIYGTDNKQYGFLLKGREDLRQDERVMQLFALVNRLLHNNPKTEKKDLLITRYSVTPLSTQTGLLGWVSDCDTLQCLIREYRKTYNIRGTTENDLKSIFCNNYDLLPLPNKVEIFRHILENTKGEDLQKVLWLKSNTSETWLERRTNYTRSLATMSIVGYILGLGDRHPSNIMLQRYTGKIVHIDFGDCFEVAMKRDKFPEKVPFRLTRMLVNAMEACGIEGNYRSICEAVMQVCTDNKESLLAVLEAFVYDPIITWKLLTMEDAESKIGGQEQNQQSQQATQQQMLQSQQSQSSQHQDQKSGYVGSMMKQTTMQHLVRQDRKKTKNLITHQPYSPKYKEGRERELQKILQKDQKFHTEIKNKKALEVLERIKKKLVRKDFNEKEQLSVEEQVKKLINQATSHENICQAYIGWCPFW</sequence>
<dbReference type="Pfam" id="PF02259">
    <property type="entry name" value="FAT"/>
    <property type="match status" value="1"/>
</dbReference>
<dbReference type="PANTHER" id="PTHR11139:SF9">
    <property type="entry name" value="SERINE_THREONINE-PROTEIN KINASE MTOR"/>
    <property type="match status" value="1"/>
</dbReference>
<evidence type="ECO:0000256" key="4">
    <source>
        <dbReference type="ARBA" id="ARBA00022737"/>
    </source>
</evidence>
<dbReference type="Pfam" id="PF02260">
    <property type="entry name" value="FATC"/>
    <property type="match status" value="1"/>
</dbReference>
<keyword evidence="3" id="KW-0808">Transferase</keyword>
<dbReference type="InterPro" id="IPR009076">
    <property type="entry name" value="FRB_dom"/>
</dbReference>
<dbReference type="Gene3D" id="1.10.1070.11">
    <property type="entry name" value="Phosphatidylinositol 3-/4-kinase, catalytic domain"/>
    <property type="match status" value="1"/>
</dbReference>
<keyword evidence="6" id="KW-0418">Kinase</keyword>
<evidence type="ECO:0000313" key="14">
    <source>
        <dbReference type="Proteomes" id="UP000054937"/>
    </source>
</evidence>
<dbReference type="OrthoDB" id="309331at2759"/>
<dbReference type="EC" id="2.7.11.1" evidence="2"/>
<dbReference type="PROSITE" id="PS00916">
    <property type="entry name" value="PI3_4_KINASE_2"/>
    <property type="match status" value="1"/>
</dbReference>
<dbReference type="SMART" id="SM01345">
    <property type="entry name" value="Rapamycin_bind"/>
    <property type="match status" value="1"/>
</dbReference>
<dbReference type="EMBL" id="LDAU01000096">
    <property type="protein sequence ID" value="KRX06464.1"/>
    <property type="molecule type" value="Genomic_DNA"/>
</dbReference>
<dbReference type="GO" id="GO:0031931">
    <property type="term" value="C:TORC1 complex"/>
    <property type="evidence" value="ECO:0007669"/>
    <property type="project" value="TreeGrafter"/>
</dbReference>
<dbReference type="InterPro" id="IPR014009">
    <property type="entry name" value="PIK_FAT"/>
</dbReference>
<evidence type="ECO:0000256" key="9">
    <source>
        <dbReference type="SAM" id="MobiDB-lite"/>
    </source>
</evidence>
<evidence type="ECO:0000256" key="7">
    <source>
        <dbReference type="ARBA" id="ARBA00022840"/>
    </source>
</evidence>
<dbReference type="GO" id="GO:0005524">
    <property type="term" value="F:ATP binding"/>
    <property type="evidence" value="ECO:0007669"/>
    <property type="project" value="UniProtKB-KW"/>
</dbReference>
<comment type="catalytic activity">
    <reaction evidence="8">
        <text>L-seryl-[protein] + ATP = O-phospho-L-seryl-[protein] + ADP + H(+)</text>
        <dbReference type="Rhea" id="RHEA:17989"/>
        <dbReference type="Rhea" id="RHEA-COMP:9863"/>
        <dbReference type="Rhea" id="RHEA-COMP:11604"/>
        <dbReference type="ChEBI" id="CHEBI:15378"/>
        <dbReference type="ChEBI" id="CHEBI:29999"/>
        <dbReference type="ChEBI" id="CHEBI:30616"/>
        <dbReference type="ChEBI" id="CHEBI:83421"/>
        <dbReference type="ChEBI" id="CHEBI:456216"/>
        <dbReference type="EC" id="2.7.11.1"/>
    </reaction>
</comment>
<dbReference type="SUPFAM" id="SSF48371">
    <property type="entry name" value="ARM repeat"/>
    <property type="match status" value="1"/>
</dbReference>
<organism evidence="13 14">
    <name type="scientific">Pseudocohnilembus persalinus</name>
    <name type="common">Ciliate</name>
    <dbReference type="NCBI Taxonomy" id="266149"/>
    <lineage>
        <taxon>Eukaryota</taxon>
        <taxon>Sar</taxon>
        <taxon>Alveolata</taxon>
        <taxon>Ciliophora</taxon>
        <taxon>Intramacronucleata</taxon>
        <taxon>Oligohymenophorea</taxon>
        <taxon>Scuticociliatia</taxon>
        <taxon>Philasterida</taxon>
        <taxon>Pseudocohnilembidae</taxon>
        <taxon>Pseudocohnilembus</taxon>
    </lineage>
</organism>
<keyword evidence="7" id="KW-0067">ATP-binding</keyword>
<evidence type="ECO:0000256" key="8">
    <source>
        <dbReference type="ARBA" id="ARBA00048679"/>
    </source>
</evidence>
<reference evidence="13 14" key="1">
    <citation type="journal article" date="2015" name="Sci. Rep.">
        <title>Genome of the facultative scuticociliatosis pathogen Pseudocohnilembus persalinus provides insight into its virulence through horizontal gene transfer.</title>
        <authorList>
            <person name="Xiong J."/>
            <person name="Wang G."/>
            <person name="Cheng J."/>
            <person name="Tian M."/>
            <person name="Pan X."/>
            <person name="Warren A."/>
            <person name="Jiang C."/>
            <person name="Yuan D."/>
            <person name="Miao W."/>
        </authorList>
    </citation>
    <scope>NUCLEOTIDE SEQUENCE [LARGE SCALE GENOMIC DNA]</scope>
    <source>
        <strain evidence="13">36N120E</strain>
    </source>
</reference>
<dbReference type="PROSITE" id="PS00915">
    <property type="entry name" value="PI3_4_KINASE_1"/>
    <property type="match status" value="1"/>
</dbReference>
<evidence type="ECO:0000259" key="11">
    <source>
        <dbReference type="PROSITE" id="PS51189"/>
    </source>
</evidence>
<dbReference type="GO" id="GO:0005634">
    <property type="term" value="C:nucleus"/>
    <property type="evidence" value="ECO:0007669"/>
    <property type="project" value="TreeGrafter"/>
</dbReference>
<dbReference type="OMA" id="PHAVIWP"/>
<dbReference type="FunFam" id="1.10.1070.11:FF:000057">
    <property type="entry name" value="PIKK family atypical protein kinase"/>
    <property type="match status" value="1"/>
</dbReference>
<feature type="compositionally biased region" description="Low complexity" evidence="9">
    <location>
        <begin position="1201"/>
        <end position="1226"/>
    </location>
</feature>
<protein>
    <recommendedName>
        <fullName evidence="2">non-specific serine/threonine protein kinase</fullName>
        <ecNumber evidence="2">2.7.11.1</ecNumber>
    </recommendedName>
</protein>
<keyword evidence="4" id="KW-0677">Repeat</keyword>
<dbReference type="GO" id="GO:0031932">
    <property type="term" value="C:TORC2 complex"/>
    <property type="evidence" value="ECO:0007669"/>
    <property type="project" value="TreeGrafter"/>
</dbReference>
<dbReference type="InterPro" id="IPR036940">
    <property type="entry name" value="PI3/4_kinase_cat_sf"/>
</dbReference>
<feature type="domain" description="FAT" evidence="11">
    <location>
        <begin position="185"/>
        <end position="738"/>
    </location>
</feature>
<dbReference type="PROSITE" id="PS51189">
    <property type="entry name" value="FAT"/>
    <property type="match status" value="1"/>
</dbReference>
<dbReference type="InterPro" id="IPR003151">
    <property type="entry name" value="PIK-rel_kinase_FAT"/>
</dbReference>
<keyword evidence="14" id="KW-1185">Reference proteome</keyword>
<feature type="region of interest" description="Disordered" evidence="9">
    <location>
        <begin position="1198"/>
        <end position="1232"/>
    </location>
</feature>
<evidence type="ECO:0000256" key="2">
    <source>
        <dbReference type="ARBA" id="ARBA00012513"/>
    </source>
</evidence>
<comment type="similarity">
    <text evidence="1">Belongs to the PI3/PI4-kinase family.</text>
</comment>
<evidence type="ECO:0000256" key="5">
    <source>
        <dbReference type="ARBA" id="ARBA00022741"/>
    </source>
</evidence>
<dbReference type="SMART" id="SM00146">
    <property type="entry name" value="PI3Kc"/>
    <property type="match status" value="1"/>
</dbReference>
<dbReference type="GO" id="GO:0016242">
    <property type="term" value="P:negative regulation of macroautophagy"/>
    <property type="evidence" value="ECO:0007669"/>
    <property type="project" value="TreeGrafter"/>
</dbReference>
<dbReference type="InterPro" id="IPR003152">
    <property type="entry name" value="FATC_dom"/>
</dbReference>
<evidence type="ECO:0000256" key="3">
    <source>
        <dbReference type="ARBA" id="ARBA00022679"/>
    </source>
</evidence>
<dbReference type="Proteomes" id="UP000054937">
    <property type="component" value="Unassembled WGS sequence"/>
</dbReference>